<dbReference type="GO" id="GO:0046872">
    <property type="term" value="F:metal ion binding"/>
    <property type="evidence" value="ECO:0007669"/>
    <property type="project" value="UniProtKB-KW"/>
</dbReference>
<dbReference type="Pfam" id="PF04055">
    <property type="entry name" value="Radical_SAM"/>
    <property type="match status" value="1"/>
</dbReference>
<comment type="similarity">
    <text evidence="2 14">Belongs to the radical SAM superfamily. RlmN family.</text>
</comment>
<keyword evidence="7 14" id="KW-0808">Transferase</keyword>
<dbReference type="PROSITE" id="PS51918">
    <property type="entry name" value="RADICAL_SAM"/>
    <property type="match status" value="1"/>
</dbReference>
<dbReference type="RefSeq" id="WP_257766833.1">
    <property type="nucleotide sequence ID" value="NZ_CP102480.1"/>
</dbReference>
<comment type="catalytic activity">
    <reaction evidence="14">
        <text>adenosine(37) in tRNA + 2 reduced [2Fe-2S]-[ferredoxin] + 2 S-adenosyl-L-methionine = 2-methyladenosine(37) in tRNA + 5'-deoxyadenosine + L-methionine + 2 oxidized [2Fe-2S]-[ferredoxin] + S-adenosyl-L-homocysteine</text>
        <dbReference type="Rhea" id="RHEA:43332"/>
        <dbReference type="Rhea" id="RHEA-COMP:10000"/>
        <dbReference type="Rhea" id="RHEA-COMP:10001"/>
        <dbReference type="Rhea" id="RHEA-COMP:10162"/>
        <dbReference type="Rhea" id="RHEA-COMP:10485"/>
        <dbReference type="ChEBI" id="CHEBI:17319"/>
        <dbReference type="ChEBI" id="CHEBI:33737"/>
        <dbReference type="ChEBI" id="CHEBI:33738"/>
        <dbReference type="ChEBI" id="CHEBI:57844"/>
        <dbReference type="ChEBI" id="CHEBI:57856"/>
        <dbReference type="ChEBI" id="CHEBI:59789"/>
        <dbReference type="ChEBI" id="CHEBI:74411"/>
        <dbReference type="ChEBI" id="CHEBI:74497"/>
        <dbReference type="EC" id="2.1.1.192"/>
    </reaction>
</comment>
<dbReference type="InterPro" id="IPR048641">
    <property type="entry name" value="RlmN_N"/>
</dbReference>
<comment type="function">
    <text evidence="14">Specifically methylates position 2 of adenine 2503 in 23S rRNA and position 2 of adenine 37 in tRNAs. m2A2503 modification seems to play a crucial role in the proofreading step occurring at the peptidyl transferase center and thus would serve to optimize ribosomal fidelity.</text>
</comment>
<evidence type="ECO:0000256" key="13">
    <source>
        <dbReference type="ARBA" id="ARBA00023157"/>
    </source>
</evidence>
<feature type="binding site" evidence="14">
    <location>
        <begin position="235"/>
        <end position="237"/>
    </location>
    <ligand>
        <name>S-adenosyl-L-methionine</name>
        <dbReference type="ChEBI" id="CHEBI:59789"/>
    </ligand>
</feature>
<evidence type="ECO:0000256" key="14">
    <source>
        <dbReference type="HAMAP-Rule" id="MF_01849"/>
    </source>
</evidence>
<evidence type="ECO:0000256" key="7">
    <source>
        <dbReference type="ARBA" id="ARBA00022679"/>
    </source>
</evidence>
<keyword evidence="4 14" id="KW-0963">Cytoplasm</keyword>
<evidence type="ECO:0000256" key="10">
    <source>
        <dbReference type="ARBA" id="ARBA00022723"/>
    </source>
</evidence>
<name>A0A9J7ASK3_9PROT</name>
<dbReference type="GO" id="GO:0005737">
    <property type="term" value="C:cytoplasm"/>
    <property type="evidence" value="ECO:0007669"/>
    <property type="project" value="UniProtKB-SubCell"/>
</dbReference>
<dbReference type="AlphaFoldDB" id="A0A9J7ASK3"/>
<dbReference type="PIRSF" id="PIRSF006004">
    <property type="entry name" value="CHP00048"/>
    <property type="match status" value="1"/>
</dbReference>
<keyword evidence="11 14" id="KW-0408">Iron</keyword>
<dbReference type="GO" id="GO:0051539">
    <property type="term" value="F:4 iron, 4 sulfur cluster binding"/>
    <property type="evidence" value="ECO:0007669"/>
    <property type="project" value="UniProtKB-UniRule"/>
</dbReference>
<gene>
    <name evidence="14 16" type="primary">rlmN</name>
    <name evidence="16" type="ORF">NUH88_12970</name>
</gene>
<organism evidence="16 17">
    <name type="scientific">Nisaea acidiphila</name>
    <dbReference type="NCBI Taxonomy" id="1862145"/>
    <lineage>
        <taxon>Bacteria</taxon>
        <taxon>Pseudomonadati</taxon>
        <taxon>Pseudomonadota</taxon>
        <taxon>Alphaproteobacteria</taxon>
        <taxon>Rhodospirillales</taxon>
        <taxon>Thalassobaculaceae</taxon>
        <taxon>Nisaea</taxon>
    </lineage>
</organism>
<accession>A0A9J7ASK3</accession>
<evidence type="ECO:0000313" key="16">
    <source>
        <dbReference type="EMBL" id="UUX48325.1"/>
    </source>
</evidence>
<feature type="active site" description="S-methylcysteine intermediate" evidence="14">
    <location>
        <position position="355"/>
    </location>
</feature>
<dbReference type="GO" id="GO:0070040">
    <property type="term" value="F:rRNA (adenine(2503)-C2-)-methyltransferase activity"/>
    <property type="evidence" value="ECO:0007669"/>
    <property type="project" value="UniProtKB-UniRule"/>
</dbReference>
<feature type="binding site" evidence="14">
    <location>
        <position position="312"/>
    </location>
    <ligand>
        <name>S-adenosyl-L-methionine</name>
        <dbReference type="ChEBI" id="CHEBI:59789"/>
    </ligand>
</feature>
<keyword evidence="13 14" id="KW-1015">Disulfide bond</keyword>
<proteinExistence type="inferred from homology"/>
<keyword evidence="12 14" id="KW-0411">Iron-sulfur</keyword>
<keyword evidence="10 14" id="KW-0479">Metal-binding</keyword>
<feature type="domain" description="Radical SAM core" evidence="15">
    <location>
        <begin position="112"/>
        <end position="352"/>
    </location>
</feature>
<dbReference type="InterPro" id="IPR007197">
    <property type="entry name" value="rSAM"/>
</dbReference>
<comment type="miscellaneous">
    <text evidence="14">Reaction proceeds by a ping-pong mechanism involving intermediate methylation of a conserved cysteine residue.</text>
</comment>
<dbReference type="GO" id="GO:0030488">
    <property type="term" value="P:tRNA methylation"/>
    <property type="evidence" value="ECO:0007669"/>
    <property type="project" value="UniProtKB-UniRule"/>
</dbReference>
<keyword evidence="17" id="KW-1185">Reference proteome</keyword>
<evidence type="ECO:0000256" key="1">
    <source>
        <dbReference type="ARBA" id="ARBA00004496"/>
    </source>
</evidence>
<evidence type="ECO:0000256" key="3">
    <source>
        <dbReference type="ARBA" id="ARBA00022485"/>
    </source>
</evidence>
<reference evidence="16" key="1">
    <citation type="submission" date="2022-08" db="EMBL/GenBank/DDBJ databases">
        <title>Nisaea acidiphila sp. nov., isolated from a marine algal debris and emended description of the genus Nisaea Urios et al. 2008.</title>
        <authorList>
            <person name="Kwon K."/>
        </authorList>
    </citation>
    <scope>NUCLEOTIDE SEQUENCE</scope>
    <source>
        <strain evidence="16">MEBiC11861</strain>
    </source>
</reference>
<dbReference type="Gene3D" id="1.10.150.530">
    <property type="match status" value="1"/>
</dbReference>
<feature type="binding site" evidence="14">
    <location>
        <position position="213"/>
    </location>
    <ligand>
        <name>S-adenosyl-L-methionine</name>
        <dbReference type="ChEBI" id="CHEBI:59789"/>
    </ligand>
</feature>
<dbReference type="PANTHER" id="PTHR30544">
    <property type="entry name" value="23S RRNA METHYLTRANSFERASE"/>
    <property type="match status" value="1"/>
</dbReference>
<dbReference type="GO" id="GO:0070475">
    <property type="term" value="P:rRNA base methylation"/>
    <property type="evidence" value="ECO:0007669"/>
    <property type="project" value="UniProtKB-UniRule"/>
</dbReference>
<evidence type="ECO:0000256" key="4">
    <source>
        <dbReference type="ARBA" id="ARBA00022490"/>
    </source>
</evidence>
<dbReference type="InterPro" id="IPR040072">
    <property type="entry name" value="Methyltransferase_A"/>
</dbReference>
<dbReference type="GO" id="GO:0000049">
    <property type="term" value="F:tRNA binding"/>
    <property type="evidence" value="ECO:0007669"/>
    <property type="project" value="UniProtKB-UniRule"/>
</dbReference>
<keyword evidence="3 14" id="KW-0004">4Fe-4S</keyword>
<dbReference type="CDD" id="cd01335">
    <property type="entry name" value="Radical_SAM"/>
    <property type="match status" value="1"/>
</dbReference>
<dbReference type="SUPFAM" id="SSF102114">
    <property type="entry name" value="Radical SAM enzymes"/>
    <property type="match status" value="1"/>
</dbReference>
<evidence type="ECO:0000256" key="12">
    <source>
        <dbReference type="ARBA" id="ARBA00023014"/>
    </source>
</evidence>
<dbReference type="NCBIfam" id="TIGR00048">
    <property type="entry name" value="rRNA_mod_RlmN"/>
    <property type="match status" value="1"/>
</dbReference>
<dbReference type="SFLD" id="SFLDG01062">
    <property type="entry name" value="methyltransferase_(Class_A)"/>
    <property type="match status" value="1"/>
</dbReference>
<comment type="catalytic activity">
    <reaction evidence="14">
        <text>adenosine(2503) in 23S rRNA + 2 reduced [2Fe-2S]-[ferredoxin] + 2 S-adenosyl-L-methionine = 2-methyladenosine(2503) in 23S rRNA + 5'-deoxyadenosine + L-methionine + 2 oxidized [2Fe-2S]-[ferredoxin] + S-adenosyl-L-homocysteine</text>
        <dbReference type="Rhea" id="RHEA:42916"/>
        <dbReference type="Rhea" id="RHEA-COMP:10000"/>
        <dbReference type="Rhea" id="RHEA-COMP:10001"/>
        <dbReference type="Rhea" id="RHEA-COMP:10152"/>
        <dbReference type="Rhea" id="RHEA-COMP:10282"/>
        <dbReference type="ChEBI" id="CHEBI:17319"/>
        <dbReference type="ChEBI" id="CHEBI:33737"/>
        <dbReference type="ChEBI" id="CHEBI:33738"/>
        <dbReference type="ChEBI" id="CHEBI:57844"/>
        <dbReference type="ChEBI" id="CHEBI:57856"/>
        <dbReference type="ChEBI" id="CHEBI:59789"/>
        <dbReference type="ChEBI" id="CHEBI:74411"/>
        <dbReference type="ChEBI" id="CHEBI:74497"/>
        <dbReference type="EC" id="2.1.1.192"/>
    </reaction>
</comment>
<feature type="binding site" evidence="14">
    <location>
        <position position="130"/>
    </location>
    <ligand>
        <name>[4Fe-4S] cluster</name>
        <dbReference type="ChEBI" id="CHEBI:49883"/>
        <note>4Fe-4S-S-AdoMet</note>
    </ligand>
</feature>
<feature type="active site" description="Proton acceptor" evidence="14">
    <location>
        <position position="106"/>
    </location>
</feature>
<dbReference type="GO" id="GO:0002935">
    <property type="term" value="F:tRNA (adenine(37)-C2)-methyltransferase activity"/>
    <property type="evidence" value="ECO:0007669"/>
    <property type="project" value="UniProtKB-UniRule"/>
</dbReference>
<dbReference type="Gene3D" id="3.20.20.70">
    <property type="entry name" value="Aldolase class I"/>
    <property type="match status" value="1"/>
</dbReference>
<evidence type="ECO:0000259" key="15">
    <source>
        <dbReference type="PROSITE" id="PS51918"/>
    </source>
</evidence>
<dbReference type="PANTHER" id="PTHR30544:SF5">
    <property type="entry name" value="RADICAL SAM CORE DOMAIN-CONTAINING PROTEIN"/>
    <property type="match status" value="1"/>
</dbReference>
<evidence type="ECO:0000256" key="2">
    <source>
        <dbReference type="ARBA" id="ARBA00007544"/>
    </source>
</evidence>
<keyword evidence="8 14" id="KW-0949">S-adenosyl-L-methionine</keyword>
<dbReference type="HAMAP" id="MF_01849">
    <property type="entry name" value="RNA_methyltr_RlmN"/>
    <property type="match status" value="1"/>
</dbReference>
<dbReference type="SFLD" id="SFLDS00029">
    <property type="entry name" value="Radical_SAM"/>
    <property type="match status" value="1"/>
</dbReference>
<comment type="subcellular location">
    <subcellularLocation>
        <location evidence="1 14">Cytoplasm</location>
    </subcellularLocation>
</comment>
<comment type="cofactor">
    <cofactor evidence="14">
        <name>[4Fe-4S] cluster</name>
        <dbReference type="ChEBI" id="CHEBI:49883"/>
    </cofactor>
    <text evidence="14">Binds 1 [4Fe-4S] cluster. The cluster is coordinated with 3 cysteines and an exchangeable S-adenosyl-L-methionine.</text>
</comment>
<sequence>MSTVAATVTEAPVQPALKDLVGLDREQLAEELKMLGLPKFRAGQIWHWIYHRGVTDFAAMTTLAKPLRAQLAEHYKIGRPEITREQWSEDGTAKWLLKFDDGNEAEAVFIPDDDRGTLCISSQVGCTLTCSFCHTGTQRLVRNLTAGEMVAQILVALDRLEGFPTAQEDRRLTNIVLMGMGEPLYNFDNVKRAMMIAMDGEGLGLSKRRITLSTSGIVPEMERCGEEIGVNLAVSLHAVNDELRNTLVPINKKYPIKDLIEACKTYPGVNNARRITFEYVMLKGVNDSLEDARALVKLIEDIPAKINLIPFNPWPGVAYECSDDETIEKFAQVVLNAGYASPVRTPRGRDILAACGQLKSASERLRKKDRIAAIAAASAG</sequence>
<comment type="caution">
    <text evidence="14">Lacks conserved residue(s) required for the propagation of feature annotation.</text>
</comment>
<keyword evidence="9 14" id="KW-0819">tRNA processing</keyword>
<evidence type="ECO:0000256" key="6">
    <source>
        <dbReference type="ARBA" id="ARBA00022603"/>
    </source>
</evidence>
<dbReference type="Proteomes" id="UP001060336">
    <property type="component" value="Chromosome"/>
</dbReference>
<dbReference type="InterPro" id="IPR058240">
    <property type="entry name" value="rSAM_sf"/>
</dbReference>
<feature type="binding site" evidence="14">
    <location>
        <begin position="181"/>
        <end position="182"/>
    </location>
    <ligand>
        <name>S-adenosyl-L-methionine</name>
        <dbReference type="ChEBI" id="CHEBI:59789"/>
    </ligand>
</feature>
<dbReference type="GO" id="GO:0019843">
    <property type="term" value="F:rRNA binding"/>
    <property type="evidence" value="ECO:0007669"/>
    <property type="project" value="UniProtKB-UniRule"/>
</dbReference>
<dbReference type="EC" id="2.1.1.192" evidence="14"/>
<dbReference type="InterPro" id="IPR027492">
    <property type="entry name" value="RNA_MTrfase_RlmN"/>
</dbReference>
<evidence type="ECO:0000313" key="17">
    <source>
        <dbReference type="Proteomes" id="UP001060336"/>
    </source>
</evidence>
<dbReference type="SFLD" id="SFLDF00275">
    <property type="entry name" value="adenosine_C2_methyltransferase"/>
    <property type="match status" value="1"/>
</dbReference>
<dbReference type="EMBL" id="CP102480">
    <property type="protein sequence ID" value="UUX48325.1"/>
    <property type="molecule type" value="Genomic_DNA"/>
</dbReference>
<dbReference type="Pfam" id="PF21016">
    <property type="entry name" value="RlmN_N"/>
    <property type="match status" value="1"/>
</dbReference>
<dbReference type="InterPro" id="IPR013785">
    <property type="entry name" value="Aldolase_TIM"/>
</dbReference>
<protein>
    <recommendedName>
        <fullName evidence="14">Dual-specificity RNA methyltransferase RlmN</fullName>
        <ecNumber evidence="14">2.1.1.192</ecNumber>
    </recommendedName>
    <alternativeName>
        <fullName evidence="14">23S rRNA (adenine(2503)-C(2))-methyltransferase</fullName>
    </alternativeName>
    <alternativeName>
        <fullName evidence="14">23S rRNA m2A2503 methyltransferase</fullName>
    </alternativeName>
    <alternativeName>
        <fullName evidence="14">Ribosomal RNA large subunit methyltransferase N</fullName>
    </alternativeName>
    <alternativeName>
        <fullName evidence="14">tRNA (adenine(37)-C(2))-methyltransferase</fullName>
    </alternativeName>
    <alternativeName>
        <fullName evidence="14">tRNA m2A37 methyltransferase</fullName>
    </alternativeName>
</protein>
<keyword evidence="6 14" id="KW-0489">Methyltransferase</keyword>
<evidence type="ECO:0000256" key="8">
    <source>
        <dbReference type="ARBA" id="ARBA00022691"/>
    </source>
</evidence>
<evidence type="ECO:0000256" key="5">
    <source>
        <dbReference type="ARBA" id="ARBA00022552"/>
    </source>
</evidence>
<evidence type="ECO:0000256" key="9">
    <source>
        <dbReference type="ARBA" id="ARBA00022694"/>
    </source>
</evidence>
<feature type="binding site" evidence="14">
    <location>
        <position position="126"/>
    </location>
    <ligand>
        <name>[4Fe-4S] cluster</name>
        <dbReference type="ChEBI" id="CHEBI:49883"/>
        <note>4Fe-4S-S-AdoMet</note>
    </ligand>
</feature>
<evidence type="ECO:0000256" key="11">
    <source>
        <dbReference type="ARBA" id="ARBA00023004"/>
    </source>
</evidence>
<dbReference type="InterPro" id="IPR004383">
    <property type="entry name" value="rRNA_lsu_MTrfase_RlmN/Cfr"/>
</dbReference>
<keyword evidence="5 14" id="KW-0698">rRNA processing</keyword>
<dbReference type="KEGG" id="naci:NUH88_12970"/>
<feature type="binding site" evidence="14">
    <location>
        <position position="133"/>
    </location>
    <ligand>
        <name>[4Fe-4S] cluster</name>
        <dbReference type="ChEBI" id="CHEBI:49883"/>
        <note>4Fe-4S-S-AdoMet</note>
    </ligand>
</feature>
<dbReference type="FunFam" id="3.20.20.70:FF:000008">
    <property type="entry name" value="Dual-specificity RNA methyltransferase RlmN"/>
    <property type="match status" value="1"/>
</dbReference>